<dbReference type="RefSeq" id="WP_146374991.1">
    <property type="nucleotide sequence ID" value="NZ_VOHW01000002.1"/>
</dbReference>
<accession>A0A5C6KNP7</accession>
<dbReference type="AlphaFoldDB" id="A0A5C6KNP7"/>
<evidence type="ECO:0000313" key="2">
    <source>
        <dbReference type="Proteomes" id="UP000315827"/>
    </source>
</evidence>
<dbReference type="EMBL" id="VOHW01000002">
    <property type="protein sequence ID" value="TWV63478.1"/>
    <property type="molecule type" value="Genomic_DNA"/>
</dbReference>
<reference evidence="1 2" key="1">
    <citation type="submission" date="2019-07" db="EMBL/GenBank/DDBJ databases">
        <title>Genome sequencing of Parabacteroides distasonis iSURF_7.</title>
        <authorList>
            <person name="Degefu H.N."/>
            <person name="Ruoff K.L."/>
            <person name="Price C.E."/>
            <person name="Valls R.A."/>
            <person name="O'Toole G.A."/>
        </authorList>
    </citation>
    <scope>NUCLEOTIDE SEQUENCE [LARGE SCALE GENOMIC DNA]</scope>
    <source>
        <strain evidence="1 2">CFPLTA003_1B</strain>
    </source>
</reference>
<organism evidence="1 2">
    <name type="scientific">Parabacteroides distasonis</name>
    <dbReference type="NCBI Taxonomy" id="823"/>
    <lineage>
        <taxon>Bacteria</taxon>
        <taxon>Pseudomonadati</taxon>
        <taxon>Bacteroidota</taxon>
        <taxon>Bacteroidia</taxon>
        <taxon>Bacteroidales</taxon>
        <taxon>Tannerellaceae</taxon>
        <taxon>Parabacteroides</taxon>
    </lineage>
</organism>
<proteinExistence type="predicted"/>
<dbReference type="Proteomes" id="UP000315827">
    <property type="component" value="Unassembled WGS sequence"/>
</dbReference>
<dbReference type="InterPro" id="IPR025342">
    <property type="entry name" value="DUF4248"/>
</dbReference>
<gene>
    <name evidence="1" type="ORF">FSA05_04925</name>
</gene>
<name>A0A5C6KNP7_PARDI</name>
<sequence>MTILKTRDLALAYFPDDKPKTAQQKLAGWMRVDLLRRKLELLGWKPNQKVLTPKQVACIIEHVGEPEWECLTFNRFNDGK</sequence>
<comment type="caution">
    <text evidence="1">The sequence shown here is derived from an EMBL/GenBank/DDBJ whole genome shotgun (WGS) entry which is preliminary data.</text>
</comment>
<dbReference type="Pfam" id="PF14053">
    <property type="entry name" value="DUF4248"/>
    <property type="match status" value="1"/>
</dbReference>
<protein>
    <submittedName>
        <fullName evidence="1">DUF4248 domain-containing protein</fullName>
    </submittedName>
</protein>
<evidence type="ECO:0000313" key="1">
    <source>
        <dbReference type="EMBL" id="TWV63478.1"/>
    </source>
</evidence>